<dbReference type="InterPro" id="IPR010920">
    <property type="entry name" value="LSM_dom_sf"/>
</dbReference>
<sequence length="60" mass="6992">MKLWEYVGKKVRLTLTDGRIIVGVVEDWDDGYTLDGDDEIAIREYTYPESDIKKIEVINN</sequence>
<dbReference type="RefSeq" id="WP_256945227.1">
    <property type="nucleotide sequence ID" value="NZ_JANHNZ010000005.1"/>
</dbReference>
<dbReference type="EMBL" id="JANHNZ010000005">
    <property type="protein sequence ID" value="MCQ9210111.1"/>
    <property type="molecule type" value="Genomic_DNA"/>
</dbReference>
<proteinExistence type="predicted"/>
<reference evidence="1" key="2">
    <citation type="journal article" date="2023" name="Curr. Microbiol.">
        <title>Granulicatella seriolae sp. nov., a Novel Facultative Anaerobe Isolated from Yellowtail Marine Fish.</title>
        <authorList>
            <person name="Lee M."/>
            <person name="Choi Y.J."/>
            <person name="Farooq A."/>
            <person name="Jeong J.B."/>
            <person name="Jung M.Y."/>
        </authorList>
    </citation>
    <scope>NUCLEOTIDE SEQUENCE</scope>
    <source>
        <strain evidence="1">S8</strain>
    </source>
</reference>
<keyword evidence="2" id="KW-1185">Reference proteome</keyword>
<gene>
    <name evidence="1" type="ORF">NPA36_06060</name>
</gene>
<dbReference type="Proteomes" id="UP001059480">
    <property type="component" value="Unassembled WGS sequence"/>
</dbReference>
<name>A0ABT1WNP4_9LACT</name>
<dbReference type="SUPFAM" id="SSF50182">
    <property type="entry name" value="Sm-like ribonucleoproteins"/>
    <property type="match status" value="1"/>
</dbReference>
<protein>
    <submittedName>
        <fullName evidence="1">4-hydroxy-3-methylbut-2-enyl diphosphate reductase</fullName>
    </submittedName>
</protein>
<accession>A0ABT1WNP4</accession>
<evidence type="ECO:0000313" key="2">
    <source>
        <dbReference type="Proteomes" id="UP001059480"/>
    </source>
</evidence>
<comment type="caution">
    <text evidence="1">The sequence shown here is derived from an EMBL/GenBank/DDBJ whole genome shotgun (WGS) entry which is preliminary data.</text>
</comment>
<evidence type="ECO:0000313" key="1">
    <source>
        <dbReference type="EMBL" id="MCQ9210111.1"/>
    </source>
</evidence>
<reference evidence="1" key="1">
    <citation type="submission" date="2022-07" db="EMBL/GenBank/DDBJ databases">
        <authorList>
            <person name="Jung M.-Y."/>
            <person name="Lee M."/>
        </authorList>
    </citation>
    <scope>NUCLEOTIDE SEQUENCE</scope>
    <source>
        <strain evidence="1">S8</strain>
    </source>
</reference>
<organism evidence="1 2">
    <name type="scientific">Granulicatella seriolae</name>
    <dbReference type="NCBI Taxonomy" id="2967226"/>
    <lineage>
        <taxon>Bacteria</taxon>
        <taxon>Bacillati</taxon>
        <taxon>Bacillota</taxon>
        <taxon>Bacilli</taxon>
        <taxon>Lactobacillales</taxon>
        <taxon>Carnobacteriaceae</taxon>
        <taxon>Granulicatella</taxon>
    </lineage>
</organism>
<reference evidence="1" key="3">
    <citation type="journal article" date="2023" name="Microbiol. Resour. Announc.">
        <title>Draft Genome Sequence of Granulicatella sp. Strain S8, Isolated from a Marine Fish, Seriola quinqueradiata.</title>
        <authorList>
            <person name="Lee M."/>
            <person name="Farooq A."/>
            <person name="Jeong J.B."/>
            <person name="Jung M.Y."/>
        </authorList>
    </citation>
    <scope>NUCLEOTIDE SEQUENCE</scope>
    <source>
        <strain evidence="1">S8</strain>
    </source>
</reference>